<evidence type="ECO:0000256" key="5">
    <source>
        <dbReference type="ARBA" id="ARBA00022692"/>
    </source>
</evidence>
<evidence type="ECO:0000256" key="2">
    <source>
        <dbReference type="ARBA" id="ARBA00004687"/>
    </source>
</evidence>
<comment type="similarity">
    <text evidence="3">Belongs to the PIGS family.</text>
</comment>
<reference evidence="13" key="2">
    <citation type="journal article" date="2012" name="G3 (Bethesda)">
        <title>Pichia sorbitophila, an interspecies yeast hybrid reveals early steps of genome resolution following polyploidization.</title>
        <authorList>
            <person name="Leh Louis V."/>
            <person name="Despons L."/>
            <person name="Friedrich A."/>
            <person name="Martin T."/>
            <person name="Durrens P."/>
            <person name="Casaregola S."/>
            <person name="Neuveglise C."/>
            <person name="Fairhead C."/>
            <person name="Marck C."/>
            <person name="Cruz J.A."/>
            <person name="Straub M.L."/>
            <person name="Kugler V."/>
            <person name="Sacerdot C."/>
            <person name="Uzunov Z."/>
            <person name="Thierry A."/>
            <person name="Weiss S."/>
            <person name="Bleykasten C."/>
            <person name="De Montigny J."/>
            <person name="Jacques N."/>
            <person name="Jung P."/>
            <person name="Lemaire M."/>
            <person name="Mallet S."/>
            <person name="Morel G."/>
            <person name="Richard G.F."/>
            <person name="Sarkar A."/>
            <person name="Savel G."/>
            <person name="Schacherer J."/>
            <person name="Seret M.L."/>
            <person name="Talla E."/>
            <person name="Samson G."/>
            <person name="Jubin C."/>
            <person name="Poulain J."/>
            <person name="Vacherie B."/>
            <person name="Barbe V."/>
            <person name="Pelletier E."/>
            <person name="Sherman D.J."/>
            <person name="Westhof E."/>
            <person name="Weissenbach J."/>
            <person name="Baret P.V."/>
            <person name="Wincker P."/>
            <person name="Gaillardin C."/>
            <person name="Dujon B."/>
            <person name="Souciet J.L."/>
        </authorList>
    </citation>
    <scope>NUCLEOTIDE SEQUENCE [LARGE SCALE GENOMIC DNA]</scope>
    <source>
        <strain evidence="13">ATCC MYA-4447 / BCRC 22081 / CBS 7064 / NBRC 10061 / NRRL Y-12695</strain>
    </source>
</reference>
<dbReference type="InterPro" id="IPR019540">
    <property type="entry name" value="PtdIno-glycan_biosynth_class_S"/>
</dbReference>
<keyword evidence="7 10" id="KW-1133">Transmembrane helix</keyword>
<dbReference type="OMA" id="TERAVYH"/>
<evidence type="ECO:0000256" key="10">
    <source>
        <dbReference type="SAM" id="Phobius"/>
    </source>
</evidence>
<evidence type="ECO:0000313" key="11">
    <source>
        <dbReference type="EMBL" id="CCE79958.1"/>
    </source>
</evidence>
<proteinExistence type="inferred from homology"/>
<dbReference type="GO" id="GO:0016255">
    <property type="term" value="P:attachment of GPI anchor to protein"/>
    <property type="evidence" value="ECO:0007669"/>
    <property type="project" value="InterPro"/>
</dbReference>
<keyword evidence="4" id="KW-0337">GPI-anchor biosynthesis</keyword>
<evidence type="ECO:0000313" key="12">
    <source>
        <dbReference type="EMBL" id="CCE80723.1"/>
    </source>
</evidence>
<feature type="transmembrane region" description="Helical" evidence="10">
    <location>
        <begin position="30"/>
        <end position="51"/>
    </location>
</feature>
<dbReference type="OrthoDB" id="28748at2759"/>
<evidence type="ECO:0000256" key="7">
    <source>
        <dbReference type="ARBA" id="ARBA00022989"/>
    </source>
</evidence>
<dbReference type="Proteomes" id="UP000005222">
    <property type="component" value="Chromosome H"/>
</dbReference>
<protein>
    <submittedName>
        <fullName evidence="11">Piso0_003051 protein</fullName>
    </submittedName>
</protein>
<dbReference type="EMBL" id="FO082052">
    <property type="protein sequence ID" value="CCE80723.1"/>
    <property type="molecule type" value="Genomic_DNA"/>
</dbReference>
<evidence type="ECO:0000256" key="9">
    <source>
        <dbReference type="ARBA" id="ARBA00023180"/>
    </source>
</evidence>
<dbReference type="AlphaFoldDB" id="G8YK78"/>
<comment type="pathway">
    <text evidence="2">Glycolipid biosynthesis; glycosylphosphatidylinositol-anchor biosynthesis.</text>
</comment>
<evidence type="ECO:0000256" key="1">
    <source>
        <dbReference type="ARBA" id="ARBA00004477"/>
    </source>
</evidence>
<accession>G8YK78</accession>
<dbReference type="GO" id="GO:0006506">
    <property type="term" value="P:GPI anchor biosynthetic process"/>
    <property type="evidence" value="ECO:0007669"/>
    <property type="project" value="UniProtKB-UniPathway"/>
</dbReference>
<keyword evidence="9" id="KW-0325">Glycoprotein</keyword>
<dbReference type="UniPathway" id="UPA00196"/>
<keyword evidence="13" id="KW-1185">Reference proteome</keyword>
<dbReference type="STRING" id="559304.G8YK78"/>
<organism evidence="11 13">
    <name type="scientific">Pichia sorbitophila (strain ATCC MYA-4447 / BCRC 22081 / CBS 7064 / NBRC 10061 / NRRL Y-12695)</name>
    <name type="common">Hybrid yeast</name>
    <dbReference type="NCBI Taxonomy" id="559304"/>
    <lineage>
        <taxon>Eukaryota</taxon>
        <taxon>Fungi</taxon>
        <taxon>Dikarya</taxon>
        <taxon>Ascomycota</taxon>
        <taxon>Saccharomycotina</taxon>
        <taxon>Pichiomycetes</taxon>
        <taxon>Debaryomycetaceae</taxon>
        <taxon>Millerozyma</taxon>
    </lineage>
</organism>
<dbReference type="Proteomes" id="UP000005222">
    <property type="component" value="Chromosome G"/>
</dbReference>
<comment type="subcellular location">
    <subcellularLocation>
        <location evidence="1">Endoplasmic reticulum membrane</location>
        <topology evidence="1">Multi-pass membrane protein</topology>
    </subcellularLocation>
</comment>
<evidence type="ECO:0000256" key="3">
    <source>
        <dbReference type="ARBA" id="ARBA00005316"/>
    </source>
</evidence>
<sequence>MSEEKNVKNSQTERNVNTKQVSKEREDIKVIRQIILFLILGIVCMLGYPLFEQTTRIYRAELPTHEIETNFKEFNERIYYQVPVFLNAPSAWKEYMPRIQSAVDSKIGERYPNLKDIWSLELHLNERNATLEDNYTLEVEYLPHPDSEYEDYPLESFFVSPYSKATKIRITDHAAISKKSEDFIAHVLIDGIFSEELDSLTRLVQDIYSDEITVPYSSKYNVVFSLMVESGKKLSWDFKDSIDLFSPIFSRLSPFANFSVSTQTQYYSNLKFAPDFRPDYNKKVWKNGAYVISEAELSTFVNYGDWNLFSHDIHPTINFIIYVPDSYDDKPLIIENSQTNSFLIPRWGGVYIYNKKANVEELTEQELLPLMEIFSSHLAQLLGLPKNPVSPMIKMDILFRTSTYRNLKQAMENLDALVKLTNSLKEISIPKKTKDYVTKSLEYFELSLNELQKGDFGLAVEYSSRSFESSNKAFFEKEMVQQAYFPSEHRLAVFLPLLGPVFSIMLLGLIKYIQENKKASKEKAD</sequence>
<evidence type="ECO:0000256" key="8">
    <source>
        <dbReference type="ARBA" id="ARBA00023136"/>
    </source>
</evidence>
<keyword evidence="6" id="KW-0256">Endoplasmic reticulum</keyword>
<dbReference type="HOGENOM" id="CLU_010026_1_0_1"/>
<evidence type="ECO:0000256" key="4">
    <source>
        <dbReference type="ARBA" id="ARBA00022502"/>
    </source>
</evidence>
<dbReference type="GO" id="GO:0042765">
    <property type="term" value="C:GPI-anchor transamidase complex"/>
    <property type="evidence" value="ECO:0007669"/>
    <property type="project" value="InterPro"/>
</dbReference>
<keyword evidence="8 10" id="KW-0472">Membrane</keyword>
<dbReference type="InParanoid" id="G8YK78"/>
<dbReference type="FunCoup" id="G8YK78">
    <property type="interactions" value="1283"/>
</dbReference>
<feature type="transmembrane region" description="Helical" evidence="10">
    <location>
        <begin position="491"/>
        <end position="513"/>
    </location>
</feature>
<dbReference type="EMBL" id="FO082053">
    <property type="protein sequence ID" value="CCE79958.1"/>
    <property type="molecule type" value="Genomic_DNA"/>
</dbReference>
<name>G8YK78_PICSO</name>
<evidence type="ECO:0000256" key="6">
    <source>
        <dbReference type="ARBA" id="ARBA00022824"/>
    </source>
</evidence>
<dbReference type="Pfam" id="PF10510">
    <property type="entry name" value="PIG-S"/>
    <property type="match status" value="1"/>
</dbReference>
<keyword evidence="5 10" id="KW-0812">Transmembrane</keyword>
<dbReference type="PANTHER" id="PTHR21072:SF13">
    <property type="entry name" value="GPI TRANSAMIDASE COMPONENT PIG-S"/>
    <property type="match status" value="1"/>
</dbReference>
<reference evidence="11" key="1">
    <citation type="submission" date="2011-10" db="EMBL/GenBank/DDBJ databases">
        <authorList>
            <person name="Genoscope - CEA"/>
        </authorList>
    </citation>
    <scope>NUCLEOTIDE SEQUENCE</scope>
</reference>
<dbReference type="PANTHER" id="PTHR21072">
    <property type="entry name" value="GPI TRANSAMIDASE COMPONENT PIG-S"/>
    <property type="match status" value="1"/>
</dbReference>
<evidence type="ECO:0000313" key="13">
    <source>
        <dbReference type="Proteomes" id="UP000005222"/>
    </source>
</evidence>
<gene>
    <name evidence="11" type="primary">Piso0_003051</name>
    <name evidence="11" type="ORF">GNLVRS01_PISO0G03812g</name>
    <name evidence="12" type="ORF">GNLVRS01_PISO0H03813g</name>
</gene>
<dbReference type="eggNOG" id="KOG2459">
    <property type="taxonomic scope" value="Eukaryota"/>
</dbReference>